<evidence type="ECO:0000256" key="2">
    <source>
        <dbReference type="SAM" id="MobiDB-lite"/>
    </source>
</evidence>
<feature type="domain" description="C2H2-type" evidence="3">
    <location>
        <begin position="55"/>
        <end position="83"/>
    </location>
</feature>
<dbReference type="EMBL" id="KQ459894">
    <property type="protein sequence ID" value="KPJ19538.1"/>
    <property type="molecule type" value="Genomic_DNA"/>
</dbReference>
<dbReference type="InParanoid" id="A0A0N1PJD2"/>
<evidence type="ECO:0000256" key="1">
    <source>
        <dbReference type="PROSITE-ProRule" id="PRU00042"/>
    </source>
</evidence>
<keyword evidence="1" id="KW-0862">Zinc</keyword>
<reference evidence="4 5" key="1">
    <citation type="journal article" date="2015" name="Nat. Commun.">
        <title>Outbred genome sequencing and CRISPR/Cas9 gene editing in butterflies.</title>
        <authorList>
            <person name="Li X."/>
            <person name="Fan D."/>
            <person name="Zhang W."/>
            <person name="Liu G."/>
            <person name="Zhang L."/>
            <person name="Zhao L."/>
            <person name="Fang X."/>
            <person name="Chen L."/>
            <person name="Dong Y."/>
            <person name="Chen Y."/>
            <person name="Ding Y."/>
            <person name="Zhao R."/>
            <person name="Feng M."/>
            <person name="Zhu Y."/>
            <person name="Feng Y."/>
            <person name="Jiang X."/>
            <person name="Zhu D."/>
            <person name="Xiang H."/>
            <person name="Feng X."/>
            <person name="Li S."/>
            <person name="Wang J."/>
            <person name="Zhang G."/>
            <person name="Kronforst M.R."/>
            <person name="Wang W."/>
        </authorList>
    </citation>
    <scope>NUCLEOTIDE SEQUENCE [LARGE SCALE GENOMIC DNA]</scope>
    <source>
        <strain evidence="4">Ya'a_city_454_Pm</strain>
        <tissue evidence="4">Whole body</tissue>
    </source>
</reference>
<keyword evidence="1" id="KW-0479">Metal-binding</keyword>
<accession>A0A0N1PJD2</accession>
<evidence type="ECO:0000313" key="4">
    <source>
        <dbReference type="EMBL" id="KPJ19538.1"/>
    </source>
</evidence>
<sequence>MTTQEVDDEHPQSIIKNEDEEISEKPVQKMKPPLDTKVPKSSKVLTKKNKSNNPLTCNICQKTFNSSQPLRFHIRQMYFNLKAKTLLHEMKKVKQVWVEKVLNSNDLIEITKTGPNTLLMKKTERNAIVEPNVEIKEIDLSYLYPTYNKYHYKECTICEVKVPRKRYKKHIVSHMI</sequence>
<dbReference type="InterPro" id="IPR013087">
    <property type="entry name" value="Znf_C2H2_type"/>
</dbReference>
<gene>
    <name evidence="4" type="ORF">RR48_01515</name>
</gene>
<keyword evidence="5" id="KW-1185">Reference proteome</keyword>
<dbReference type="KEGG" id="pmac:106717244"/>
<proteinExistence type="predicted"/>
<dbReference type="AlphaFoldDB" id="A0A0N1PJD2"/>
<name>A0A0N1PJD2_PAPMA</name>
<dbReference type="SUPFAM" id="SSF57667">
    <property type="entry name" value="beta-beta-alpha zinc fingers"/>
    <property type="match status" value="1"/>
</dbReference>
<keyword evidence="1" id="KW-0863">Zinc-finger</keyword>
<evidence type="ECO:0000313" key="5">
    <source>
        <dbReference type="Proteomes" id="UP000053240"/>
    </source>
</evidence>
<dbReference type="InterPro" id="IPR036236">
    <property type="entry name" value="Znf_C2H2_sf"/>
</dbReference>
<dbReference type="Proteomes" id="UP000053240">
    <property type="component" value="Unassembled WGS sequence"/>
</dbReference>
<protein>
    <recommendedName>
        <fullName evidence="3">C2H2-type domain-containing protein</fullName>
    </recommendedName>
</protein>
<feature type="region of interest" description="Disordered" evidence="2">
    <location>
        <begin position="1"/>
        <end position="49"/>
    </location>
</feature>
<feature type="compositionally biased region" description="Basic and acidic residues" evidence="2">
    <location>
        <begin position="23"/>
        <end position="38"/>
    </location>
</feature>
<evidence type="ECO:0000259" key="3">
    <source>
        <dbReference type="PROSITE" id="PS50157"/>
    </source>
</evidence>
<dbReference type="PROSITE" id="PS50157">
    <property type="entry name" value="ZINC_FINGER_C2H2_2"/>
    <property type="match status" value="1"/>
</dbReference>
<organism evidence="4 5">
    <name type="scientific">Papilio machaon</name>
    <name type="common">Old World swallowtail butterfly</name>
    <dbReference type="NCBI Taxonomy" id="76193"/>
    <lineage>
        <taxon>Eukaryota</taxon>
        <taxon>Metazoa</taxon>
        <taxon>Ecdysozoa</taxon>
        <taxon>Arthropoda</taxon>
        <taxon>Hexapoda</taxon>
        <taxon>Insecta</taxon>
        <taxon>Pterygota</taxon>
        <taxon>Neoptera</taxon>
        <taxon>Endopterygota</taxon>
        <taxon>Lepidoptera</taxon>
        <taxon>Glossata</taxon>
        <taxon>Ditrysia</taxon>
        <taxon>Papilionoidea</taxon>
        <taxon>Papilionidae</taxon>
        <taxon>Papilioninae</taxon>
        <taxon>Papilio</taxon>
    </lineage>
</organism>
<dbReference type="GO" id="GO:0008270">
    <property type="term" value="F:zinc ion binding"/>
    <property type="evidence" value="ECO:0007669"/>
    <property type="project" value="UniProtKB-KW"/>
</dbReference>